<dbReference type="NCBIfam" id="TIGR00254">
    <property type="entry name" value="GGDEF"/>
    <property type="match status" value="1"/>
</dbReference>
<feature type="domain" description="GGDEF" evidence="3">
    <location>
        <begin position="204"/>
        <end position="333"/>
    </location>
</feature>
<dbReference type="CDD" id="cd01949">
    <property type="entry name" value="GGDEF"/>
    <property type="match status" value="1"/>
</dbReference>
<comment type="catalytic activity">
    <reaction evidence="2">
        <text>2 GTP = 3',3'-c-di-GMP + 2 diphosphate</text>
        <dbReference type="Rhea" id="RHEA:24898"/>
        <dbReference type="ChEBI" id="CHEBI:33019"/>
        <dbReference type="ChEBI" id="CHEBI:37565"/>
        <dbReference type="ChEBI" id="CHEBI:58805"/>
        <dbReference type="EC" id="2.7.7.65"/>
    </reaction>
</comment>
<gene>
    <name evidence="4" type="ORF">GTP77_10115</name>
</gene>
<dbReference type="AlphaFoldDB" id="A0A7X4HB93"/>
<evidence type="ECO:0000256" key="2">
    <source>
        <dbReference type="ARBA" id="ARBA00034247"/>
    </source>
</evidence>
<dbReference type="EMBL" id="WWCU01000008">
    <property type="protein sequence ID" value="MYN07699.1"/>
    <property type="molecule type" value="Genomic_DNA"/>
</dbReference>
<reference evidence="4 5" key="1">
    <citation type="submission" date="2019-12" db="EMBL/GenBank/DDBJ databases">
        <title>Novel species isolated from a subtropical stream in China.</title>
        <authorList>
            <person name="Lu H."/>
        </authorList>
    </citation>
    <scope>NUCLEOTIDE SEQUENCE [LARGE SCALE GENOMIC DNA]</scope>
    <source>
        <strain evidence="4 5">FT127W</strain>
    </source>
</reference>
<dbReference type="Gene3D" id="3.30.70.270">
    <property type="match status" value="1"/>
</dbReference>
<keyword evidence="5" id="KW-1185">Reference proteome</keyword>
<dbReference type="GO" id="GO:0052621">
    <property type="term" value="F:diguanylate cyclase activity"/>
    <property type="evidence" value="ECO:0007669"/>
    <property type="project" value="UniProtKB-EC"/>
</dbReference>
<dbReference type="InterPro" id="IPR043128">
    <property type="entry name" value="Rev_trsase/Diguanyl_cyclase"/>
</dbReference>
<dbReference type="Proteomes" id="UP000450676">
    <property type="component" value="Unassembled WGS sequence"/>
</dbReference>
<evidence type="ECO:0000313" key="4">
    <source>
        <dbReference type="EMBL" id="MYN07699.1"/>
    </source>
</evidence>
<comment type="caution">
    <text evidence="4">The sequence shown here is derived from an EMBL/GenBank/DDBJ whole genome shotgun (WGS) entry which is preliminary data.</text>
</comment>
<sequence>MPSQRRGSTLPSMLAKLGAMTSIRELQLVEQSLLRTLAPLLGVAETSLYRTNEHHQVTHKLHHYRSDKRGPDGAASTTERIDDIRNDASVPPHISALLDYMRLLKQPSRRTHGQGYLFGYPLIHGGGQQCGYFVFEREQDLTPVEEAVIAGVLKLYTNHYTLLDTSQRDRLTGLRNRYSLELNLDRLWEELAAQQAPGADAPQQAYWLGILDIDHFKRVNDQYGHIIGDEILLLVARLLGRTLRRADLLYRYGGEEFIAVVVAPDLAGATALFERLRLAIEQFTFPQVGRVTISGGFCSATPTLLPGTVLDRADRALYQAKAAGRNRVLHYDALISQGILDEVECGTIELF</sequence>
<dbReference type="PROSITE" id="PS50887">
    <property type="entry name" value="GGDEF"/>
    <property type="match status" value="1"/>
</dbReference>
<protein>
    <recommendedName>
        <fullName evidence="1">diguanylate cyclase</fullName>
        <ecNumber evidence="1">2.7.7.65</ecNumber>
    </recommendedName>
</protein>
<dbReference type="InterPro" id="IPR029787">
    <property type="entry name" value="Nucleotide_cyclase"/>
</dbReference>
<dbReference type="SMART" id="SM00267">
    <property type="entry name" value="GGDEF"/>
    <property type="match status" value="1"/>
</dbReference>
<dbReference type="Pfam" id="PF00990">
    <property type="entry name" value="GGDEF"/>
    <property type="match status" value="1"/>
</dbReference>
<dbReference type="FunFam" id="3.30.70.270:FF:000001">
    <property type="entry name" value="Diguanylate cyclase domain protein"/>
    <property type="match status" value="1"/>
</dbReference>
<organism evidence="4 5">
    <name type="scientific">Pseudoduganella aquatica</name>
    <dbReference type="NCBI Taxonomy" id="2660641"/>
    <lineage>
        <taxon>Bacteria</taxon>
        <taxon>Pseudomonadati</taxon>
        <taxon>Pseudomonadota</taxon>
        <taxon>Betaproteobacteria</taxon>
        <taxon>Burkholderiales</taxon>
        <taxon>Oxalobacteraceae</taxon>
        <taxon>Telluria group</taxon>
        <taxon>Pseudoduganella</taxon>
    </lineage>
</organism>
<evidence type="ECO:0000313" key="5">
    <source>
        <dbReference type="Proteomes" id="UP000450676"/>
    </source>
</evidence>
<evidence type="ECO:0000256" key="1">
    <source>
        <dbReference type="ARBA" id="ARBA00012528"/>
    </source>
</evidence>
<dbReference type="PANTHER" id="PTHR45138">
    <property type="entry name" value="REGULATORY COMPONENTS OF SENSORY TRANSDUCTION SYSTEM"/>
    <property type="match status" value="1"/>
</dbReference>
<evidence type="ECO:0000259" key="3">
    <source>
        <dbReference type="PROSITE" id="PS50887"/>
    </source>
</evidence>
<dbReference type="GO" id="GO:1902201">
    <property type="term" value="P:negative regulation of bacterial-type flagellum-dependent cell motility"/>
    <property type="evidence" value="ECO:0007669"/>
    <property type="project" value="TreeGrafter"/>
</dbReference>
<dbReference type="PANTHER" id="PTHR45138:SF9">
    <property type="entry name" value="DIGUANYLATE CYCLASE DGCM-RELATED"/>
    <property type="match status" value="1"/>
</dbReference>
<dbReference type="EC" id="2.7.7.65" evidence="1"/>
<dbReference type="SUPFAM" id="SSF55073">
    <property type="entry name" value="Nucleotide cyclase"/>
    <property type="match status" value="1"/>
</dbReference>
<name>A0A7X4HB93_9BURK</name>
<dbReference type="GO" id="GO:0005886">
    <property type="term" value="C:plasma membrane"/>
    <property type="evidence" value="ECO:0007669"/>
    <property type="project" value="TreeGrafter"/>
</dbReference>
<dbReference type="RefSeq" id="WP_161072036.1">
    <property type="nucleotide sequence ID" value="NZ_WWCU01000008.1"/>
</dbReference>
<dbReference type="InterPro" id="IPR000160">
    <property type="entry name" value="GGDEF_dom"/>
</dbReference>
<dbReference type="InterPro" id="IPR050469">
    <property type="entry name" value="Diguanylate_Cyclase"/>
</dbReference>
<dbReference type="GO" id="GO:0043709">
    <property type="term" value="P:cell adhesion involved in single-species biofilm formation"/>
    <property type="evidence" value="ECO:0007669"/>
    <property type="project" value="TreeGrafter"/>
</dbReference>
<proteinExistence type="predicted"/>
<accession>A0A7X4HB93</accession>